<dbReference type="OrthoDB" id="9287at2157"/>
<dbReference type="InterPro" id="IPR052548">
    <property type="entry name" value="Type_VII_TA_antitoxin"/>
</dbReference>
<accession>A0A0F7IH93</accession>
<organism evidence="2 3">
    <name type="scientific">Geoglobus ahangari</name>
    <dbReference type="NCBI Taxonomy" id="113653"/>
    <lineage>
        <taxon>Archaea</taxon>
        <taxon>Methanobacteriati</taxon>
        <taxon>Methanobacteriota</taxon>
        <taxon>Archaeoglobi</taxon>
        <taxon>Archaeoglobales</taxon>
        <taxon>Archaeoglobaceae</taxon>
        <taxon>Geoglobus</taxon>
    </lineage>
</organism>
<feature type="domain" description="Polymerase nucleotidyl transferase" evidence="1">
    <location>
        <begin position="16"/>
        <end position="61"/>
    </location>
</feature>
<dbReference type="AlphaFoldDB" id="A0A0F7IH93"/>
<name>A0A0F7IH93_9EURY</name>
<dbReference type="InterPro" id="IPR043519">
    <property type="entry name" value="NT_sf"/>
</dbReference>
<dbReference type="Pfam" id="PF01909">
    <property type="entry name" value="NTP_transf_2"/>
    <property type="match status" value="1"/>
</dbReference>
<dbReference type="STRING" id="113653.GAH_01323"/>
<dbReference type="SUPFAM" id="SSF81301">
    <property type="entry name" value="Nucleotidyltransferase"/>
    <property type="match status" value="1"/>
</dbReference>
<dbReference type="PATRIC" id="fig|113653.22.peg.1309"/>
<dbReference type="RefSeq" id="WP_048095497.1">
    <property type="nucleotide sequence ID" value="NZ_CP011267.1"/>
</dbReference>
<dbReference type="KEGG" id="gah:GAH_01323"/>
<sequence>MIYQPALSETKRAAIDEFVRELMKRYGERVKRVILFGSVARGDIHSESDIDVLIIGSLTLDDVIGISYPILLKYGELISPHIMSEEHYSMLKSRNSGFIKSVEREGIVLV</sequence>
<dbReference type="CDD" id="cd05403">
    <property type="entry name" value="NT_KNTase_like"/>
    <property type="match status" value="1"/>
</dbReference>
<reference evidence="2 3" key="1">
    <citation type="submission" date="2015-04" db="EMBL/GenBank/DDBJ databases">
        <title>The complete genome sequence of the hyperthermophilic, obligate iron-reducing archaeon Geoglobus ahangari strain 234T.</title>
        <authorList>
            <person name="Manzella M.P."/>
            <person name="Holmes D.E."/>
            <person name="Rocheleau J.M."/>
            <person name="Chung A."/>
            <person name="Reguera G."/>
            <person name="Kashefi K."/>
        </authorList>
    </citation>
    <scope>NUCLEOTIDE SEQUENCE [LARGE SCALE GENOMIC DNA]</scope>
    <source>
        <strain evidence="2 3">234</strain>
    </source>
</reference>
<dbReference type="GeneID" id="24803895"/>
<dbReference type="EMBL" id="CP011267">
    <property type="protein sequence ID" value="AKG91375.1"/>
    <property type="molecule type" value="Genomic_DNA"/>
</dbReference>
<keyword evidence="2" id="KW-0808">Transferase</keyword>
<evidence type="ECO:0000259" key="1">
    <source>
        <dbReference type="Pfam" id="PF01909"/>
    </source>
</evidence>
<protein>
    <submittedName>
        <fullName evidence="2">Nucleotidyltransferase domain</fullName>
    </submittedName>
</protein>
<keyword evidence="3" id="KW-1185">Reference proteome</keyword>
<gene>
    <name evidence="2" type="ORF">GAH_01323</name>
</gene>
<dbReference type="PANTHER" id="PTHR33933">
    <property type="entry name" value="NUCLEOTIDYLTRANSFERASE"/>
    <property type="match status" value="1"/>
</dbReference>
<dbReference type="Proteomes" id="UP000034723">
    <property type="component" value="Chromosome"/>
</dbReference>
<proteinExistence type="predicted"/>
<evidence type="ECO:0000313" key="2">
    <source>
        <dbReference type="EMBL" id="AKG91375.1"/>
    </source>
</evidence>
<dbReference type="InParanoid" id="A0A0F7IH93"/>
<dbReference type="HOGENOM" id="CLU_130257_3_3_2"/>
<dbReference type="InterPro" id="IPR002934">
    <property type="entry name" value="Polymerase_NTP_transf_dom"/>
</dbReference>
<dbReference type="Gene3D" id="3.30.460.10">
    <property type="entry name" value="Beta Polymerase, domain 2"/>
    <property type="match status" value="1"/>
</dbReference>
<evidence type="ECO:0000313" key="3">
    <source>
        <dbReference type="Proteomes" id="UP000034723"/>
    </source>
</evidence>
<dbReference type="GO" id="GO:0016779">
    <property type="term" value="F:nucleotidyltransferase activity"/>
    <property type="evidence" value="ECO:0007669"/>
    <property type="project" value="InterPro"/>
</dbReference>
<dbReference type="PANTHER" id="PTHR33933:SF3">
    <property type="entry name" value="PROTEIN ADENYLYLTRANSFERASE MJ0604-RELATED"/>
    <property type="match status" value="1"/>
</dbReference>